<keyword evidence="2" id="KW-1185">Reference proteome</keyword>
<protein>
    <submittedName>
        <fullName evidence="1">Uncharacterized protein</fullName>
    </submittedName>
</protein>
<dbReference type="KEGG" id="mzh:Mzhil_0423"/>
<accession>F7XPG9</accession>
<evidence type="ECO:0000313" key="1">
    <source>
        <dbReference type="EMBL" id="AEH60298.1"/>
    </source>
</evidence>
<organism evidence="1 2">
    <name type="scientific">Methanosalsum zhilinae (strain DSM 4017 / NBRC 107636 / OCM 62 / WeN5)</name>
    <name type="common">Methanohalophilus zhilinae</name>
    <dbReference type="NCBI Taxonomy" id="679901"/>
    <lineage>
        <taxon>Archaea</taxon>
        <taxon>Methanobacteriati</taxon>
        <taxon>Methanobacteriota</taxon>
        <taxon>Stenosarchaea group</taxon>
        <taxon>Methanomicrobia</taxon>
        <taxon>Methanosarcinales</taxon>
        <taxon>Methanosarcinaceae</taxon>
        <taxon>Methanosalsum</taxon>
    </lineage>
</organism>
<dbReference type="Proteomes" id="UP000006622">
    <property type="component" value="Chromosome"/>
</dbReference>
<sequence>MNAIIAENWVFIMTDEKIAGETPKKAGKDKYLMVAIHHIIEGYGWTAVENHFAENYFNFIYRKPGSSLEKIEIKAYYVGNHLDMSFIGYTGKKSLMSKIFDFNVLETTKRFDLNKYVSDDMKVLNEDRLRNVISVVIKELENASKKEDN</sequence>
<dbReference type="STRING" id="679901.Mzhil_0423"/>
<name>F7XPG9_METZD</name>
<evidence type="ECO:0000313" key="2">
    <source>
        <dbReference type="Proteomes" id="UP000006622"/>
    </source>
</evidence>
<dbReference type="HOGENOM" id="CLU_1891415_0_0_2"/>
<dbReference type="AlphaFoldDB" id="F7XPG9"/>
<dbReference type="EMBL" id="CP002101">
    <property type="protein sequence ID" value="AEH60298.1"/>
    <property type="molecule type" value="Genomic_DNA"/>
</dbReference>
<proteinExistence type="predicted"/>
<reference evidence="1" key="1">
    <citation type="submission" date="2010-07" db="EMBL/GenBank/DDBJ databases">
        <title>The complete genome of Methanosalsum zhilinae DSM 4017.</title>
        <authorList>
            <consortium name="US DOE Joint Genome Institute (JGI-PGF)"/>
            <person name="Lucas S."/>
            <person name="Copeland A."/>
            <person name="Lapidus A."/>
            <person name="Glavina del Rio T."/>
            <person name="Dalin E."/>
            <person name="Tice H."/>
            <person name="Bruce D."/>
            <person name="Goodwin L."/>
            <person name="Pitluck S."/>
            <person name="Kyrpides N."/>
            <person name="Mavromatis K."/>
            <person name="Ovchinnikova G."/>
            <person name="Daligault H."/>
            <person name="Detter J.C."/>
            <person name="Han C."/>
            <person name="Tapia R."/>
            <person name="Larimer F."/>
            <person name="Land M."/>
            <person name="Hauser L."/>
            <person name="Markowitz V."/>
            <person name="Cheng J.-F."/>
            <person name="Hugenholtz P."/>
            <person name="Woyke T."/>
            <person name="Wu D."/>
            <person name="Spring S."/>
            <person name="Schueler E."/>
            <person name="Brambilla E."/>
            <person name="Klenk H.-P."/>
            <person name="Eisen J.A."/>
        </authorList>
    </citation>
    <scope>NUCLEOTIDE SEQUENCE</scope>
    <source>
        <strain evidence="1">DSM 4017</strain>
    </source>
</reference>
<gene>
    <name evidence="1" type="ordered locus">Mzhil_0423</name>
</gene>